<keyword evidence="2 3" id="KW-0238">DNA-binding</keyword>
<dbReference type="Gene3D" id="1.25.40.10">
    <property type="entry name" value="Tetratricopeptide repeat domain"/>
    <property type="match status" value="2"/>
</dbReference>
<feature type="domain" description="OmpR/PhoB-type" evidence="4">
    <location>
        <begin position="849"/>
        <end position="957"/>
    </location>
</feature>
<dbReference type="InterPro" id="IPR019734">
    <property type="entry name" value="TPR_rpt"/>
</dbReference>
<comment type="similarity">
    <text evidence="1">Belongs to the AfsR/DnrI/RedD regulatory family.</text>
</comment>
<dbReference type="InterPro" id="IPR036388">
    <property type="entry name" value="WH-like_DNA-bd_sf"/>
</dbReference>
<protein>
    <submittedName>
        <fullName evidence="5">ATP/maltotriose-dependent transcriptional regulator MalT/two-component SAPR family response regulator</fullName>
    </submittedName>
</protein>
<gene>
    <name evidence="5" type="ORF">J2Z76_000265</name>
</gene>
<sequence length="1105" mass="128941">MQSIDKILYSKMNPPRIGMETIWRKRLIENFIGIEYKKLTIVSAPTGYGKTVLISQFASTRNNPVVWYQLDEFDNDFTLFIKYLIAGISKKIPRFGMQTLDFIEKNEDISQQVRLIVALLVNELQARAKEGLTFIMDDYHVINEKLIHKFIEEIIQCLPEGVHLIVSSRYALPLNVARLKAHGLVNEITYSHLRFSKEEIITLFNSQKESNYTDDIIEKFQLETDGWAVALSLIKSTDLSLENSKKNTLIQWKNREEIYNYFAEEVFQKLPIELQMFLIDTSVLDFITPDICNILTEREDSNDLLEKIIKQNIFLTKFEGEEVSYRYHHLFKGFLEKHLGDRKKMLLEKAGGYFADKEYYEQAVESYILADIYEKAVSIIEKSGIKMIKLGNWQTISRWLQKIPKDFIQKSPHVMLLKGVIYNHKGMLDKSLIQIDEALKLFVLHNDKENLLNGCFQKAVVLRRAGLINESLEVLNEILSSANTFHITKWYEVVLEKVNTLLWSGKLNDAVETLEVGIEFAKRDEEHKLIAYFLEHIGATYYALGEYFKAIEYYNASREQYFSEYDSISEFEEERYSQRTTLSSIYRDWGELDKALKLIQEEISTKERLGLIDDLPRAYHQLALICNDLGDKETAEKHFQYADEMYKKLGRRDFQWTWHLAVYGKILMDNGKRDKGKELIEKAIKYAEKNSDFNLAICEFVGCYAYIEDRGTDGVLKLLEHALEVSEKVGAKNLICQCNWALSNLNSKIGNREKAKNYAIRCFSLAKEGNYLQIFLSYEQIAFPIIKLGIELEIEEEFLEKVILRLGSKSKEMLVKLIENNEGSIKHRGEELFAKVKGEEQNFVNKEITSVNSNGEVKEKELFHVCCFGNFEVYGEGGTKPIKWKTTKAMELFAYLISNSNKIISKERILEDIWPDMDPKQTSKWLYTYIYQIRNAMKIYGIENGLMYKNKGYCLVTNNISSDVNEFENLIDISMTEEMETSIECLKKAILLYKGEYLDGFYNDWIVDEKNRLENLYQSALERLSKIYVKVKEYRLAVKYLTMILKKDPLSENAHEMLMIAYEKMGDRMALINQYEVYCKTLKDELGVEPKKEMKDLFYKLTAEK</sequence>
<dbReference type="InterPro" id="IPR027417">
    <property type="entry name" value="P-loop_NTPase"/>
</dbReference>
<name>A0ABS4G9P8_9FIRM</name>
<dbReference type="PANTHER" id="PTHR35807:SF2">
    <property type="entry name" value="TRANSCRIPTIONAL ACTIVATOR DOMAIN"/>
    <property type="match status" value="1"/>
</dbReference>
<evidence type="ECO:0000313" key="6">
    <source>
        <dbReference type="Proteomes" id="UP001519342"/>
    </source>
</evidence>
<dbReference type="InterPro" id="IPR011990">
    <property type="entry name" value="TPR-like_helical_dom_sf"/>
</dbReference>
<dbReference type="Pfam" id="PF25873">
    <property type="entry name" value="WHD_MalT"/>
    <property type="match status" value="1"/>
</dbReference>
<dbReference type="SUPFAM" id="SSF46894">
    <property type="entry name" value="C-terminal effector domain of the bipartite response regulators"/>
    <property type="match status" value="1"/>
</dbReference>
<dbReference type="InterPro" id="IPR059106">
    <property type="entry name" value="WHD_MalT"/>
</dbReference>
<reference evidence="5 6" key="1">
    <citation type="submission" date="2021-03" db="EMBL/GenBank/DDBJ databases">
        <title>Genomic Encyclopedia of Type Strains, Phase IV (KMG-IV): sequencing the most valuable type-strain genomes for metagenomic binning, comparative biology and taxonomic classification.</title>
        <authorList>
            <person name="Goeker M."/>
        </authorList>
    </citation>
    <scope>NUCLEOTIDE SEQUENCE [LARGE SCALE GENOMIC DNA]</scope>
    <source>
        <strain evidence="5 6">DSM 24004</strain>
    </source>
</reference>
<dbReference type="Gene3D" id="3.40.50.300">
    <property type="entry name" value="P-loop containing nucleotide triphosphate hydrolases"/>
    <property type="match status" value="1"/>
</dbReference>
<dbReference type="InterPro" id="IPR016032">
    <property type="entry name" value="Sig_transdc_resp-reg_C-effctor"/>
</dbReference>
<organism evidence="5 6">
    <name type="scientific">Sedimentibacter acidaminivorans</name>
    <dbReference type="NCBI Taxonomy" id="913099"/>
    <lineage>
        <taxon>Bacteria</taxon>
        <taxon>Bacillati</taxon>
        <taxon>Bacillota</taxon>
        <taxon>Tissierellia</taxon>
        <taxon>Sedimentibacter</taxon>
    </lineage>
</organism>
<feature type="DNA-binding region" description="OmpR/PhoB-type" evidence="3">
    <location>
        <begin position="849"/>
        <end position="957"/>
    </location>
</feature>
<dbReference type="Pfam" id="PF03704">
    <property type="entry name" value="BTAD"/>
    <property type="match status" value="1"/>
</dbReference>
<dbReference type="Gene3D" id="1.10.10.10">
    <property type="entry name" value="Winged helix-like DNA-binding domain superfamily/Winged helix DNA-binding domain"/>
    <property type="match status" value="1"/>
</dbReference>
<dbReference type="Pfam" id="PF13181">
    <property type="entry name" value="TPR_8"/>
    <property type="match status" value="1"/>
</dbReference>
<evidence type="ECO:0000256" key="1">
    <source>
        <dbReference type="ARBA" id="ARBA00005820"/>
    </source>
</evidence>
<keyword evidence="6" id="KW-1185">Reference proteome</keyword>
<dbReference type="RefSeq" id="WP_209510176.1">
    <property type="nucleotide sequence ID" value="NZ_JAGGKS010000001.1"/>
</dbReference>
<dbReference type="InterPro" id="IPR005158">
    <property type="entry name" value="BTAD"/>
</dbReference>
<dbReference type="InterPro" id="IPR001867">
    <property type="entry name" value="OmpR/PhoB-type_DNA-bd"/>
</dbReference>
<accession>A0ABS4G9P8</accession>
<dbReference type="SUPFAM" id="SSF48452">
    <property type="entry name" value="TPR-like"/>
    <property type="match status" value="3"/>
</dbReference>
<dbReference type="SMART" id="SM01043">
    <property type="entry name" value="BTAD"/>
    <property type="match status" value="1"/>
</dbReference>
<dbReference type="SUPFAM" id="SSF52540">
    <property type="entry name" value="P-loop containing nucleoside triphosphate hydrolases"/>
    <property type="match status" value="1"/>
</dbReference>
<comment type="caution">
    <text evidence="5">The sequence shown here is derived from an EMBL/GenBank/DDBJ whole genome shotgun (WGS) entry which is preliminary data.</text>
</comment>
<dbReference type="EMBL" id="JAGGKS010000001">
    <property type="protein sequence ID" value="MBP1924412.1"/>
    <property type="molecule type" value="Genomic_DNA"/>
</dbReference>
<dbReference type="SMART" id="SM00028">
    <property type="entry name" value="TPR"/>
    <property type="match status" value="6"/>
</dbReference>
<evidence type="ECO:0000313" key="5">
    <source>
        <dbReference type="EMBL" id="MBP1924412.1"/>
    </source>
</evidence>
<dbReference type="PROSITE" id="PS51755">
    <property type="entry name" value="OMPR_PHOB"/>
    <property type="match status" value="1"/>
</dbReference>
<proteinExistence type="inferred from homology"/>
<dbReference type="Pfam" id="PF00486">
    <property type="entry name" value="Trans_reg_C"/>
    <property type="match status" value="1"/>
</dbReference>
<dbReference type="InterPro" id="IPR051677">
    <property type="entry name" value="AfsR-DnrI-RedD_regulator"/>
</dbReference>
<evidence type="ECO:0000256" key="2">
    <source>
        <dbReference type="ARBA" id="ARBA00023125"/>
    </source>
</evidence>
<evidence type="ECO:0000259" key="4">
    <source>
        <dbReference type="PROSITE" id="PS51755"/>
    </source>
</evidence>
<dbReference type="Proteomes" id="UP001519342">
    <property type="component" value="Unassembled WGS sequence"/>
</dbReference>
<dbReference type="PANTHER" id="PTHR35807">
    <property type="entry name" value="TRANSCRIPTIONAL REGULATOR REDD-RELATED"/>
    <property type="match status" value="1"/>
</dbReference>
<evidence type="ECO:0000256" key="3">
    <source>
        <dbReference type="PROSITE-ProRule" id="PRU01091"/>
    </source>
</evidence>